<feature type="domain" description="RING-type" evidence="5">
    <location>
        <begin position="511"/>
        <end position="554"/>
    </location>
</feature>
<evidence type="ECO:0000259" key="5">
    <source>
        <dbReference type="PROSITE" id="PS50089"/>
    </source>
</evidence>
<dbReference type="PROSITE" id="PS00518">
    <property type="entry name" value="ZF_RING_1"/>
    <property type="match status" value="1"/>
</dbReference>
<dbReference type="GO" id="GO:0008270">
    <property type="term" value="F:zinc ion binding"/>
    <property type="evidence" value="ECO:0007669"/>
    <property type="project" value="UniProtKB-KW"/>
</dbReference>
<dbReference type="SUPFAM" id="SSF57850">
    <property type="entry name" value="RING/U-box"/>
    <property type="match status" value="1"/>
</dbReference>
<accession>A0A364KY47</accession>
<evidence type="ECO:0000256" key="3">
    <source>
        <dbReference type="ARBA" id="ARBA00022833"/>
    </source>
</evidence>
<dbReference type="EMBL" id="MIKG01000007">
    <property type="protein sequence ID" value="RAO68411.1"/>
    <property type="molecule type" value="Genomic_DNA"/>
</dbReference>
<keyword evidence="2 4" id="KW-0863">Zinc-finger</keyword>
<dbReference type="InterPro" id="IPR017907">
    <property type="entry name" value="Znf_RING_CS"/>
</dbReference>
<evidence type="ECO:0000256" key="1">
    <source>
        <dbReference type="ARBA" id="ARBA00022723"/>
    </source>
</evidence>
<gene>
    <name evidence="6" type="ORF">BHQ10_004423</name>
</gene>
<name>A0A364KY47_TALAM</name>
<keyword evidence="3" id="KW-0862">Zinc</keyword>
<dbReference type="GeneID" id="63793639"/>
<evidence type="ECO:0000256" key="2">
    <source>
        <dbReference type="ARBA" id="ARBA00022771"/>
    </source>
</evidence>
<dbReference type="CDD" id="cd16449">
    <property type="entry name" value="RING-HC"/>
    <property type="match status" value="1"/>
</dbReference>
<dbReference type="InterPro" id="IPR013083">
    <property type="entry name" value="Znf_RING/FYVE/PHD"/>
</dbReference>
<dbReference type="AlphaFoldDB" id="A0A364KY47"/>
<protein>
    <recommendedName>
        <fullName evidence="5">RING-type domain-containing protein</fullName>
    </recommendedName>
</protein>
<organism evidence="6 7">
    <name type="scientific">Talaromyces amestolkiae</name>
    <dbReference type="NCBI Taxonomy" id="1196081"/>
    <lineage>
        <taxon>Eukaryota</taxon>
        <taxon>Fungi</taxon>
        <taxon>Dikarya</taxon>
        <taxon>Ascomycota</taxon>
        <taxon>Pezizomycotina</taxon>
        <taxon>Eurotiomycetes</taxon>
        <taxon>Eurotiomycetidae</taxon>
        <taxon>Eurotiales</taxon>
        <taxon>Trichocomaceae</taxon>
        <taxon>Talaromyces</taxon>
        <taxon>Talaromyces sect. Talaromyces</taxon>
    </lineage>
</organism>
<dbReference type="RefSeq" id="XP_040732927.1">
    <property type="nucleotide sequence ID" value="XM_040876787.1"/>
</dbReference>
<evidence type="ECO:0000256" key="4">
    <source>
        <dbReference type="PROSITE-ProRule" id="PRU00175"/>
    </source>
</evidence>
<comment type="caution">
    <text evidence="6">The sequence shown here is derived from an EMBL/GenBank/DDBJ whole genome shotgun (WGS) entry which is preliminary data.</text>
</comment>
<keyword evidence="1" id="KW-0479">Metal-binding</keyword>
<keyword evidence="7" id="KW-1185">Reference proteome</keyword>
<sequence>MKKSIDIASVVITGLQKGSQHSTETFEERIELRKDVSLEELWTNLESLGYQSPQSVTDLKGRCWTRDQTKQCFHDYNEVEIVADEKSVGANQIHINESLIAFTNRGNDLNFGLKKRNGKAQGSTKTTCNVLEIGNALTIKFHRTVRMPDDGKMHHLPASLGLFPLYNVSEYTNRLHHSIAKGGGVFLPIWSREALWMSFHSDERKFALRIFAGRVNVITGKIMDKSENRDQRSSSRQDYIVVPGQPWLDGIQVEEGVVRQFVAMPLGFGYTTEGQKTGKQKYGGLQIEVIPEYQKGLRKWLPDNLTDAFMTNILDGTPYHGLSEMSTPLELHLQLGQKIRSYPPSLTFEKPIEIADLFDADEREVNLTVTSTEHFSPIRCDSVSPAIGTPHIRRKLKSSAMGLAAGGKLIQDIYRDHNPPEIWNTTATRIINVHLLDPVTCERGTGVVPPPPPIDTELYLKSNFPFYVVEEQADNRLEGGEFDDFKSVGALDKEMVLAIESTFDPSKPTRCSECKIRLCNYIIRPCNHTFCKSCIKKLKQDNGLAEVWQCSKCQTTVLHVAGFSAPMNLPGEESLQVNAPISVLKVEDGRVAFRSAQTTRL</sequence>
<dbReference type="STRING" id="1196081.A0A364KY47"/>
<proteinExistence type="predicted"/>
<reference evidence="6 7" key="1">
    <citation type="journal article" date="2017" name="Biotechnol. Biofuels">
        <title>Differential beta-glucosidase expression as a function of carbon source availability in Talaromyces amestolkiae: a genomic and proteomic approach.</title>
        <authorList>
            <person name="de Eugenio L.I."/>
            <person name="Mendez-Liter J.A."/>
            <person name="Nieto-Dominguez M."/>
            <person name="Alonso L."/>
            <person name="Gil-Munoz J."/>
            <person name="Barriuso J."/>
            <person name="Prieto A."/>
            <person name="Martinez M.J."/>
        </authorList>
    </citation>
    <scope>NUCLEOTIDE SEQUENCE [LARGE SCALE GENOMIC DNA]</scope>
    <source>
        <strain evidence="6 7">CIB</strain>
    </source>
</reference>
<dbReference type="Gene3D" id="3.30.40.10">
    <property type="entry name" value="Zinc/RING finger domain, C3HC4 (zinc finger)"/>
    <property type="match status" value="1"/>
</dbReference>
<dbReference type="Proteomes" id="UP000249363">
    <property type="component" value="Unassembled WGS sequence"/>
</dbReference>
<dbReference type="PROSITE" id="PS50089">
    <property type="entry name" value="ZF_RING_2"/>
    <property type="match status" value="1"/>
</dbReference>
<evidence type="ECO:0000313" key="6">
    <source>
        <dbReference type="EMBL" id="RAO68411.1"/>
    </source>
</evidence>
<evidence type="ECO:0000313" key="7">
    <source>
        <dbReference type="Proteomes" id="UP000249363"/>
    </source>
</evidence>
<dbReference type="InterPro" id="IPR001841">
    <property type="entry name" value="Znf_RING"/>
</dbReference>
<dbReference type="OrthoDB" id="428577at2759"/>